<evidence type="ECO:0000313" key="2">
    <source>
        <dbReference type="EMBL" id="KAF3434594.1"/>
    </source>
</evidence>
<feature type="region of interest" description="Disordered" evidence="1">
    <location>
        <begin position="138"/>
        <end position="177"/>
    </location>
</feature>
<gene>
    <name evidence="2" type="ORF">FNV43_RR21679</name>
</gene>
<dbReference type="PANTHER" id="PTHR37241:SF1">
    <property type="entry name" value="NEUROFILAMENT HEAVY PROTEIN"/>
    <property type="match status" value="1"/>
</dbReference>
<evidence type="ECO:0000313" key="3">
    <source>
        <dbReference type="Proteomes" id="UP000796880"/>
    </source>
</evidence>
<feature type="compositionally biased region" description="Basic and acidic residues" evidence="1">
    <location>
        <begin position="369"/>
        <end position="389"/>
    </location>
</feature>
<organism evidence="2 3">
    <name type="scientific">Rhamnella rubrinervis</name>
    <dbReference type="NCBI Taxonomy" id="2594499"/>
    <lineage>
        <taxon>Eukaryota</taxon>
        <taxon>Viridiplantae</taxon>
        <taxon>Streptophyta</taxon>
        <taxon>Embryophyta</taxon>
        <taxon>Tracheophyta</taxon>
        <taxon>Spermatophyta</taxon>
        <taxon>Magnoliopsida</taxon>
        <taxon>eudicotyledons</taxon>
        <taxon>Gunneridae</taxon>
        <taxon>Pentapetalae</taxon>
        <taxon>rosids</taxon>
        <taxon>fabids</taxon>
        <taxon>Rosales</taxon>
        <taxon>Rhamnaceae</taxon>
        <taxon>rhamnoid group</taxon>
        <taxon>Rhamneae</taxon>
        <taxon>Rhamnella</taxon>
    </lineage>
</organism>
<feature type="region of interest" description="Disordered" evidence="1">
    <location>
        <begin position="347"/>
        <end position="460"/>
    </location>
</feature>
<sequence length="695" mass="78546">MEEVKSFQINGNESGDEFYEKIEAPKFVDFTVPDQHRPDDRYWFCLRVGCDQKHEEELDSEAIYKDFVLRVMAARSPNIKLRKALDRKPPSPSLKCPLTAPTKPSKSRIARLALISSISKKKVEAKDKARPLLKVRATPNAKSKQSSVATKAFTTPRNNRKHISNPDTFRSVRNPKPTDIMVPKDRIVAKALVFNSPKKVVRTKISVELKTPVKKLCAAMKKLDVTDGKKLTLGYNKMLPSDTSRKQVRGRQVKSRVFDSLRSNIHKDHEAKPLKCMKRKDREPDLKQRCDPVLHERGENDLSDMEIDDRSRSDSLEGSSVPGTCKKGEANDHEECLSMVKTLEPSLSEHPLEVLSQTSRGDTTSLTSSEERDSENSDRNASHHEEKIKKCPGKRNAPINVDSDDKENVLASDNKDNDGEDKENASASDYNRGQNDCLEGTLTNHDTSKNTKEAGQKTKKTLTKISTSAVTSGLEAKYKKPKPTNPKPFRLRTDERRILKEANLEKKLLTPLKEMKSVEVPGAKPLRKQQNMIQKNEISNGQSEHENDIHEDSEKRMERRTHVDQPGKIGTTCTRNPKTSFALESRKENGQIREERTKSPMVMQKNISRPQRVASCRKARVSSKTPEQLNVLKETSLKVEAVKPCESSKALQANKGTPFRSLSRGRRPTTIPKEPNFHSIHVPKSCCTRKMTEVI</sequence>
<feature type="compositionally biased region" description="Basic and acidic residues" evidence="1">
    <location>
        <begin position="280"/>
        <end position="300"/>
    </location>
</feature>
<feature type="compositionally biased region" description="Basic and acidic residues" evidence="1">
    <location>
        <begin position="446"/>
        <end position="456"/>
    </location>
</feature>
<dbReference type="Proteomes" id="UP000796880">
    <property type="component" value="Unassembled WGS sequence"/>
</dbReference>
<evidence type="ECO:0000256" key="1">
    <source>
        <dbReference type="SAM" id="MobiDB-lite"/>
    </source>
</evidence>
<dbReference type="OrthoDB" id="785936at2759"/>
<feature type="compositionally biased region" description="Polar residues" evidence="1">
    <location>
        <begin position="425"/>
        <end position="434"/>
    </location>
</feature>
<feature type="compositionally biased region" description="Basic and acidic residues" evidence="1">
    <location>
        <begin position="543"/>
        <end position="565"/>
    </location>
</feature>
<feature type="compositionally biased region" description="Polar residues" evidence="1">
    <location>
        <begin position="355"/>
        <end position="367"/>
    </location>
</feature>
<feature type="region of interest" description="Disordered" evidence="1">
    <location>
        <begin position="649"/>
        <end position="677"/>
    </location>
</feature>
<comment type="caution">
    <text evidence="2">The sequence shown here is derived from an EMBL/GenBank/DDBJ whole genome shotgun (WGS) entry which is preliminary data.</text>
</comment>
<feature type="region of interest" description="Disordered" evidence="1">
    <location>
        <begin position="536"/>
        <end position="596"/>
    </location>
</feature>
<feature type="region of interest" description="Disordered" evidence="1">
    <location>
        <begin position="84"/>
        <end position="103"/>
    </location>
</feature>
<dbReference type="AlphaFoldDB" id="A0A8K0DUP8"/>
<reference evidence="2" key="1">
    <citation type="submission" date="2020-03" db="EMBL/GenBank/DDBJ databases">
        <title>A high-quality chromosome-level genome assembly of a woody plant with both climbing and erect habits, Rhamnella rubrinervis.</title>
        <authorList>
            <person name="Lu Z."/>
            <person name="Yang Y."/>
            <person name="Zhu X."/>
            <person name="Sun Y."/>
        </authorList>
    </citation>
    <scope>NUCLEOTIDE SEQUENCE</scope>
    <source>
        <strain evidence="2">BYM</strain>
        <tissue evidence="2">Leaf</tissue>
    </source>
</reference>
<protein>
    <submittedName>
        <fullName evidence="2">Uncharacterized protein</fullName>
    </submittedName>
</protein>
<feature type="compositionally biased region" description="Basic and acidic residues" evidence="1">
    <location>
        <begin position="584"/>
        <end position="596"/>
    </location>
</feature>
<feature type="compositionally biased region" description="Polar residues" evidence="1">
    <location>
        <begin position="140"/>
        <end position="157"/>
    </location>
</feature>
<name>A0A8K0DUP8_9ROSA</name>
<accession>A0A8K0DUP8</accession>
<dbReference type="EMBL" id="VOIH02000010">
    <property type="protein sequence ID" value="KAF3434594.1"/>
    <property type="molecule type" value="Genomic_DNA"/>
</dbReference>
<proteinExistence type="predicted"/>
<keyword evidence="3" id="KW-1185">Reference proteome</keyword>
<dbReference type="PANTHER" id="PTHR37241">
    <property type="entry name" value="NEUROFILAMENT HEAVY PROTEIN"/>
    <property type="match status" value="1"/>
</dbReference>
<feature type="region of interest" description="Disordered" evidence="1">
    <location>
        <begin position="269"/>
        <end position="330"/>
    </location>
</feature>